<feature type="transmembrane region" description="Helical" evidence="7">
    <location>
        <begin position="152"/>
        <end position="171"/>
    </location>
</feature>
<dbReference type="NCBIfam" id="TIGR00728">
    <property type="entry name" value="OPT_sfam"/>
    <property type="match status" value="1"/>
</dbReference>
<dbReference type="EMBL" id="MCGN01000006">
    <property type="protein sequence ID" value="ORY95668.1"/>
    <property type="molecule type" value="Genomic_DNA"/>
</dbReference>
<evidence type="ECO:0000256" key="3">
    <source>
        <dbReference type="ARBA" id="ARBA00022448"/>
    </source>
</evidence>
<dbReference type="InParanoid" id="A0A1X2HAK2"/>
<evidence type="ECO:0000256" key="7">
    <source>
        <dbReference type="SAM" id="Phobius"/>
    </source>
</evidence>
<feature type="transmembrane region" description="Helical" evidence="7">
    <location>
        <begin position="653"/>
        <end position="675"/>
    </location>
</feature>
<dbReference type="PANTHER" id="PTHR31645:SF3">
    <property type="entry name" value="OLIGOPEPTIDE TRANSPORTER"/>
    <property type="match status" value="1"/>
</dbReference>
<keyword evidence="5 7" id="KW-1133">Transmembrane helix</keyword>
<dbReference type="PANTHER" id="PTHR31645">
    <property type="entry name" value="OLIGOPEPTIDE TRANSPORTER YGL114W-RELATED"/>
    <property type="match status" value="1"/>
</dbReference>
<gene>
    <name evidence="8" type="ORF">BCR43DRAFT_440604</name>
</gene>
<dbReference type="Proteomes" id="UP000242180">
    <property type="component" value="Unassembled WGS sequence"/>
</dbReference>
<dbReference type="GO" id="GO:0000329">
    <property type="term" value="C:fungal-type vacuole membrane"/>
    <property type="evidence" value="ECO:0007669"/>
    <property type="project" value="TreeGrafter"/>
</dbReference>
<dbReference type="Pfam" id="PF03169">
    <property type="entry name" value="OPT"/>
    <property type="match status" value="1"/>
</dbReference>
<dbReference type="STRING" id="13706.A0A1X2HAK2"/>
<dbReference type="AlphaFoldDB" id="A0A1X2HAK2"/>
<evidence type="ECO:0000313" key="8">
    <source>
        <dbReference type="EMBL" id="ORY95668.1"/>
    </source>
</evidence>
<protein>
    <submittedName>
        <fullName evidence="8">OPT oligopeptide transporter protein-domain-containing protein</fullName>
    </submittedName>
</protein>
<dbReference type="GO" id="GO:0035673">
    <property type="term" value="F:oligopeptide transmembrane transporter activity"/>
    <property type="evidence" value="ECO:0007669"/>
    <property type="project" value="InterPro"/>
</dbReference>
<reference evidence="8 9" key="1">
    <citation type="submission" date="2016-07" db="EMBL/GenBank/DDBJ databases">
        <title>Pervasive Adenine N6-methylation of Active Genes in Fungi.</title>
        <authorList>
            <consortium name="DOE Joint Genome Institute"/>
            <person name="Mondo S.J."/>
            <person name="Dannebaum R.O."/>
            <person name="Kuo R.C."/>
            <person name="Labutti K."/>
            <person name="Haridas S."/>
            <person name="Kuo A."/>
            <person name="Salamov A."/>
            <person name="Ahrendt S.R."/>
            <person name="Lipzen A."/>
            <person name="Sullivan W."/>
            <person name="Andreopoulos W.B."/>
            <person name="Clum A."/>
            <person name="Lindquist E."/>
            <person name="Daum C."/>
            <person name="Ramamoorthy G.K."/>
            <person name="Gryganskyi A."/>
            <person name="Culley D."/>
            <person name="Magnuson J.K."/>
            <person name="James T.Y."/>
            <person name="O'Malley M.A."/>
            <person name="Stajich J.E."/>
            <person name="Spatafora J.W."/>
            <person name="Visel A."/>
            <person name="Grigoriev I.V."/>
        </authorList>
    </citation>
    <scope>NUCLEOTIDE SEQUENCE [LARGE SCALE GENOMIC DNA]</scope>
    <source>
        <strain evidence="8 9">NRRL 2496</strain>
    </source>
</reference>
<organism evidence="8 9">
    <name type="scientific">Syncephalastrum racemosum</name>
    <name type="common">Filamentous fungus</name>
    <dbReference type="NCBI Taxonomy" id="13706"/>
    <lineage>
        <taxon>Eukaryota</taxon>
        <taxon>Fungi</taxon>
        <taxon>Fungi incertae sedis</taxon>
        <taxon>Mucoromycota</taxon>
        <taxon>Mucoromycotina</taxon>
        <taxon>Mucoromycetes</taxon>
        <taxon>Mucorales</taxon>
        <taxon>Syncephalastraceae</taxon>
        <taxon>Syncephalastrum</taxon>
    </lineage>
</organism>
<comment type="caution">
    <text evidence="8">The sequence shown here is derived from an EMBL/GenBank/DDBJ whole genome shotgun (WGS) entry which is preliminary data.</text>
</comment>
<evidence type="ECO:0000256" key="4">
    <source>
        <dbReference type="ARBA" id="ARBA00022692"/>
    </source>
</evidence>
<dbReference type="InterPro" id="IPR004813">
    <property type="entry name" value="OPT"/>
</dbReference>
<comment type="subcellular location">
    <subcellularLocation>
        <location evidence="1">Membrane</location>
        <topology evidence="1">Multi-pass membrane protein</topology>
    </subcellularLocation>
</comment>
<dbReference type="OMA" id="GIGMYLP"/>
<evidence type="ECO:0000256" key="5">
    <source>
        <dbReference type="ARBA" id="ARBA00022989"/>
    </source>
</evidence>
<feature type="transmembrane region" description="Helical" evidence="7">
    <location>
        <begin position="577"/>
        <end position="598"/>
    </location>
</feature>
<evidence type="ECO:0000256" key="2">
    <source>
        <dbReference type="ARBA" id="ARBA00008807"/>
    </source>
</evidence>
<feature type="transmembrane region" description="Helical" evidence="7">
    <location>
        <begin position="521"/>
        <end position="542"/>
    </location>
</feature>
<feature type="transmembrane region" description="Helical" evidence="7">
    <location>
        <begin position="78"/>
        <end position="97"/>
    </location>
</feature>
<evidence type="ECO:0000313" key="9">
    <source>
        <dbReference type="Proteomes" id="UP000242180"/>
    </source>
</evidence>
<keyword evidence="6 7" id="KW-0472">Membrane</keyword>
<comment type="similarity">
    <text evidence="2">Belongs to the oligopeptide OPT transporter family.</text>
</comment>
<name>A0A1X2HAK2_SYNRA</name>
<keyword evidence="3" id="KW-0813">Transport</keyword>
<keyword evidence="4 7" id="KW-0812">Transmembrane</keyword>
<feature type="transmembrane region" description="Helical" evidence="7">
    <location>
        <begin position="430"/>
        <end position="449"/>
    </location>
</feature>
<feature type="transmembrane region" description="Helical" evidence="7">
    <location>
        <begin position="216"/>
        <end position="244"/>
    </location>
</feature>
<feature type="transmembrane region" description="Helical" evidence="7">
    <location>
        <begin position="118"/>
        <end position="140"/>
    </location>
</feature>
<feature type="transmembrane region" description="Helical" evidence="7">
    <location>
        <begin position="401"/>
        <end position="423"/>
    </location>
</feature>
<dbReference type="OrthoDB" id="77405at2759"/>
<evidence type="ECO:0000256" key="6">
    <source>
        <dbReference type="ARBA" id="ARBA00023136"/>
    </source>
</evidence>
<feature type="transmembrane region" description="Helical" evidence="7">
    <location>
        <begin position="281"/>
        <end position="301"/>
    </location>
</feature>
<accession>A0A1X2HAK2</accession>
<dbReference type="InterPro" id="IPR045035">
    <property type="entry name" value="YSL-like"/>
</dbReference>
<sequence length="698" mass="75750">MAGDSKVLTEDHTDGLVVLDTIGEKTPPNSIIDQQPTVAEQQNQQQGNHFTWRASLVGSFLGCFVAASNTYLGLKVGWTFGAGIFGAIFSFAIIKPLSTRLPLAWGGGFFSAQENVTAQSAATTAGGLFSGFISAIPALYKLGLMTTPRQDIVALTLFTISAAFYGLFFAVPLRRHFVVKQDLTFPTPRAAATTILSLHDSVTGHIMAMRKAKWMLFWFMVSFGWAIAAYFIPFMSTLHILWWIGHAAGYQNMMAADETWTWHLKFDFPFFGAGMMTPGSVVMPFLATTIIVYGIIGPCLVSTGYFVKAYGFPDQGNSTRSFFLWPGIALLVFSAFAELFVRYDTLYRGVKGGVLEIAGTCQHVIRICRRRLGHKSHLSEKEFLKKPENDESYGPQDLVPIYWWVSGLILSIIFTCAIMGFYFGMPVYQTIVSVILAFIMAFVGIQASGETDINPTGSVAKMSQLIFAGMPGDSTAAIQKNNLMAGNITASAAAQSVDMVGDFKTGQIVGATPRSQFQTQLVGSVVAVGIAVGLFILFTDAYPCIIDQDKNAPCEFGLSGVWAWMSVTQLLTGGASLSRDCIIVTAVFAVIGVMGPFIRHFGLKTQYHIYFPSLGVMGLAMINSTPDVPLSMCIGWISGKIWHRVNPDKYRHYMYSAAGGMIAGQGVAAVLQAIFHLANVPGNVTAVSCIDQLVDNCP</sequence>
<evidence type="ECO:0000256" key="1">
    <source>
        <dbReference type="ARBA" id="ARBA00004141"/>
    </source>
</evidence>
<proteinExistence type="inferred from homology"/>
<keyword evidence="9" id="KW-1185">Reference proteome</keyword>
<feature type="transmembrane region" description="Helical" evidence="7">
    <location>
        <begin position="322"/>
        <end position="341"/>
    </location>
</feature>